<dbReference type="GO" id="GO:0008410">
    <property type="term" value="F:CoA-transferase activity"/>
    <property type="evidence" value="ECO:0007669"/>
    <property type="project" value="TreeGrafter"/>
</dbReference>
<name>A0A3A8ECY9_9GAMM</name>
<keyword evidence="1 2" id="KW-0808">Transferase</keyword>
<dbReference type="AlphaFoldDB" id="A0A3A8ECY9"/>
<reference evidence="2 3" key="1">
    <citation type="submission" date="2018-09" db="EMBL/GenBank/DDBJ databases">
        <title>The draft genome of Acinetobacter spp. strains.</title>
        <authorList>
            <person name="Qin J."/>
            <person name="Feng Y."/>
            <person name="Zong Z."/>
        </authorList>
    </citation>
    <scope>NUCLEOTIDE SEQUENCE [LARGE SCALE GENOMIC DNA]</scope>
    <source>
        <strain evidence="2 3">WCHAc060096</strain>
    </source>
</reference>
<dbReference type="Gene3D" id="3.40.50.10540">
    <property type="entry name" value="Crotonobetainyl-coa:carnitine coa-transferase, domain 1"/>
    <property type="match status" value="1"/>
</dbReference>
<gene>
    <name evidence="2" type="ORF">D7V21_11275</name>
</gene>
<dbReference type="PANTHER" id="PTHR48207">
    <property type="entry name" value="SUCCINATE--HYDROXYMETHYLGLUTARATE COA-TRANSFERASE"/>
    <property type="match status" value="1"/>
</dbReference>
<comment type="caution">
    <text evidence="2">The sequence shown here is derived from an EMBL/GenBank/DDBJ whole genome shotgun (WGS) entry which is preliminary data.</text>
</comment>
<accession>A0A3A8ECY9</accession>
<dbReference type="EMBL" id="RAXU01000013">
    <property type="protein sequence ID" value="RKG32747.1"/>
    <property type="molecule type" value="Genomic_DNA"/>
</dbReference>
<dbReference type="InterPro" id="IPR044855">
    <property type="entry name" value="CoA-Trfase_III_dom3_sf"/>
</dbReference>
<sequence length="393" mass="43850">MDTLYQPSGPLVGVKVIDLSSVVMGPYTSQILGDMGADVIKVESLEGDVFRYTAPSKHSTMSASFIQLNRNKRSIALNLKNPNEKVQLLELVESADILLYNIRPKSMAKLGLDYASLQSINPRLIYCGVYGFSEDGPYSGKPAYDDLIQAMSGLADLQGRNKAEYKPEYLNTVIADKVTGITAAYAVAMALFERERSGIGQAVDVPMFETMVSFNLMEHMSEATFIENTKPNMGYGRVLSKSRKPHQTKDGFLGILPYTSAQWERFFILSGLKHYAKEERFINPALRGKNIDEMYGILSEIMKTKTTDEWITLLKDADIPMAKVNTLESLLDDEHLKQIGFFKTFQHPTEGVIRLTDIPTKFSRTPGTIYRLPPNLNQDAVSTKVNKKCGKAS</sequence>
<dbReference type="PANTHER" id="PTHR48207:SF4">
    <property type="entry name" value="BLL6097 PROTEIN"/>
    <property type="match status" value="1"/>
</dbReference>
<organism evidence="2 3">
    <name type="scientific">Acinetobacter guerrae</name>
    <dbReference type="NCBI Taxonomy" id="1843371"/>
    <lineage>
        <taxon>Bacteria</taxon>
        <taxon>Pseudomonadati</taxon>
        <taxon>Pseudomonadota</taxon>
        <taxon>Gammaproteobacteria</taxon>
        <taxon>Moraxellales</taxon>
        <taxon>Moraxellaceae</taxon>
        <taxon>Acinetobacter</taxon>
    </lineage>
</organism>
<dbReference type="InterPro" id="IPR023606">
    <property type="entry name" value="CoA-Trfase_III_dom_1_sf"/>
</dbReference>
<dbReference type="InterPro" id="IPR003673">
    <property type="entry name" value="CoA-Trfase_fam_III"/>
</dbReference>
<dbReference type="Proteomes" id="UP000269001">
    <property type="component" value="Unassembled WGS sequence"/>
</dbReference>
<dbReference type="SUPFAM" id="SSF89796">
    <property type="entry name" value="CoA-transferase family III (CaiB/BaiF)"/>
    <property type="match status" value="1"/>
</dbReference>
<evidence type="ECO:0000313" key="3">
    <source>
        <dbReference type="Proteomes" id="UP000269001"/>
    </source>
</evidence>
<dbReference type="Pfam" id="PF02515">
    <property type="entry name" value="CoA_transf_3"/>
    <property type="match status" value="1"/>
</dbReference>
<dbReference type="RefSeq" id="WP_120370579.1">
    <property type="nucleotide sequence ID" value="NZ_LXGN01000001.1"/>
</dbReference>
<protein>
    <submittedName>
        <fullName evidence="2">CoA transferase</fullName>
    </submittedName>
</protein>
<evidence type="ECO:0000313" key="2">
    <source>
        <dbReference type="EMBL" id="RKG32747.1"/>
    </source>
</evidence>
<dbReference type="Gene3D" id="3.30.1540.10">
    <property type="entry name" value="formyl-coa transferase, domain 3"/>
    <property type="match status" value="1"/>
</dbReference>
<keyword evidence="3" id="KW-1185">Reference proteome</keyword>
<evidence type="ECO:0000256" key="1">
    <source>
        <dbReference type="ARBA" id="ARBA00022679"/>
    </source>
</evidence>
<dbReference type="OrthoDB" id="9058532at2"/>
<dbReference type="InterPro" id="IPR050483">
    <property type="entry name" value="CoA-transferase_III_domain"/>
</dbReference>
<proteinExistence type="predicted"/>